<dbReference type="GO" id="GO:0005737">
    <property type="term" value="C:cytoplasm"/>
    <property type="evidence" value="ECO:0007669"/>
    <property type="project" value="TreeGrafter"/>
</dbReference>
<feature type="compositionally biased region" description="Pro residues" evidence="1">
    <location>
        <begin position="109"/>
        <end position="118"/>
    </location>
</feature>
<gene>
    <name evidence="3" type="ORF">KI387_039100</name>
</gene>
<feature type="region of interest" description="Disordered" evidence="1">
    <location>
        <begin position="44"/>
        <end position="135"/>
    </location>
</feature>
<evidence type="ECO:0000313" key="3">
    <source>
        <dbReference type="EMBL" id="KAH9295512.1"/>
    </source>
</evidence>
<dbReference type="InterPro" id="IPR012674">
    <property type="entry name" value="Calycin"/>
</dbReference>
<proteinExistence type="predicted"/>
<dbReference type="Gene3D" id="2.40.128.20">
    <property type="match status" value="2"/>
</dbReference>
<dbReference type="GO" id="GO:0006629">
    <property type="term" value="P:lipid metabolic process"/>
    <property type="evidence" value="ECO:0007669"/>
    <property type="project" value="TreeGrafter"/>
</dbReference>
<evidence type="ECO:0000256" key="2">
    <source>
        <dbReference type="SAM" id="SignalP"/>
    </source>
</evidence>
<keyword evidence="4" id="KW-1185">Reference proteome</keyword>
<dbReference type="PANTHER" id="PTHR10612">
    <property type="entry name" value="APOLIPOPROTEIN D"/>
    <property type="match status" value="1"/>
</dbReference>
<organism evidence="3 4">
    <name type="scientific">Taxus chinensis</name>
    <name type="common">Chinese yew</name>
    <name type="synonym">Taxus wallichiana var. chinensis</name>
    <dbReference type="NCBI Taxonomy" id="29808"/>
    <lineage>
        <taxon>Eukaryota</taxon>
        <taxon>Viridiplantae</taxon>
        <taxon>Streptophyta</taxon>
        <taxon>Embryophyta</taxon>
        <taxon>Tracheophyta</taxon>
        <taxon>Spermatophyta</taxon>
        <taxon>Pinopsida</taxon>
        <taxon>Pinidae</taxon>
        <taxon>Conifers II</taxon>
        <taxon>Cupressales</taxon>
        <taxon>Taxaceae</taxon>
        <taxon>Taxus</taxon>
    </lineage>
</organism>
<keyword evidence="2" id="KW-0732">Signal</keyword>
<name>A0AA38FBF8_TAXCH</name>
<dbReference type="SUPFAM" id="SSF50814">
    <property type="entry name" value="Lipocalins"/>
    <property type="match status" value="2"/>
</dbReference>
<dbReference type="PANTHER" id="PTHR10612:SF56">
    <property type="entry name" value="LIPOCALIN_CYTOSOLIC FATTY-ACID BINDING DOMAIN-CONTAINING PROTEIN"/>
    <property type="match status" value="1"/>
</dbReference>
<reference evidence="3 4" key="1">
    <citation type="journal article" date="2021" name="Nat. Plants">
        <title>The Taxus genome provides insights into paclitaxel biosynthesis.</title>
        <authorList>
            <person name="Xiong X."/>
            <person name="Gou J."/>
            <person name="Liao Q."/>
            <person name="Li Y."/>
            <person name="Zhou Q."/>
            <person name="Bi G."/>
            <person name="Li C."/>
            <person name="Du R."/>
            <person name="Wang X."/>
            <person name="Sun T."/>
            <person name="Guo L."/>
            <person name="Liang H."/>
            <person name="Lu P."/>
            <person name="Wu Y."/>
            <person name="Zhang Z."/>
            <person name="Ro D.K."/>
            <person name="Shang Y."/>
            <person name="Huang S."/>
            <person name="Yan J."/>
        </authorList>
    </citation>
    <scope>NUCLEOTIDE SEQUENCE [LARGE SCALE GENOMIC DNA]</scope>
    <source>
        <strain evidence="3">Ta-2019</strain>
    </source>
</reference>
<dbReference type="GO" id="GO:0000302">
    <property type="term" value="P:response to reactive oxygen species"/>
    <property type="evidence" value="ECO:0007669"/>
    <property type="project" value="TreeGrafter"/>
</dbReference>
<feature type="chain" id="PRO_5041275615" evidence="2">
    <location>
        <begin position="25"/>
        <end position="552"/>
    </location>
</feature>
<feature type="signal peptide" evidence="2">
    <location>
        <begin position="1"/>
        <end position="24"/>
    </location>
</feature>
<comment type="caution">
    <text evidence="3">The sequence shown here is derived from an EMBL/GenBank/DDBJ whole genome shotgun (WGS) entry which is preliminary data.</text>
</comment>
<dbReference type="EMBL" id="JAHRHJ020000011">
    <property type="protein sequence ID" value="KAH9295512.1"/>
    <property type="molecule type" value="Genomic_DNA"/>
</dbReference>
<dbReference type="OMA" id="QNARDIC"/>
<evidence type="ECO:0000313" key="4">
    <source>
        <dbReference type="Proteomes" id="UP000824469"/>
    </source>
</evidence>
<protein>
    <submittedName>
        <fullName evidence="3">Uncharacterized protein</fullName>
    </submittedName>
</protein>
<sequence>MEQPKMYAMLLTLAVLVGYAGCLGEFTSHGPVHSFPPSPFYSLKDTAIPTPSHPSPIDEPIEGAAPPTPPPSPSPTQEQTPTPPPSSSPNQGITPTPPPSPLEDNSTTPTPPSSPSPSSPSGVRSPKRAPRDPAAHDFCSRAAVTKSCPTPPTRNEFNVDEYLGRWYEVGATAQFKFEYEAGVICERAQHSLIVDNNENYGAVVALLNRGQPVLKPFQASAVTRLSATAHGVCNHAHAICDIVDDQSPLYAALDKLVSTVHSIRNDSVMRYRHELSSLSPATRELQYLRRNITVTVDRLARGMTRLQHINGNISQGVGHADANVDALMDLSSDLKDTVAVLNLRIADVAPNVRADVLRDAVFLRPENMSLSLRLAQSVVAANNELVKVQAQLADVSTLLSAVTASARAYDTTAPPYSWNPVQYPVAETRGVAVQNPDAAGKFDVHQYGHTAPYWVLDVDVADDGANGTDIVPGSGAAVNGTSYNAALIYSCTEEKDGPPQENLFLLARNASLSDDTITRFQNTAAQYRIFTDCDNPFIYTRQNRHACTSWPF</sequence>
<dbReference type="AlphaFoldDB" id="A0AA38FBF8"/>
<accession>A0AA38FBF8</accession>
<evidence type="ECO:0000256" key="1">
    <source>
        <dbReference type="SAM" id="MobiDB-lite"/>
    </source>
</evidence>
<dbReference type="Proteomes" id="UP000824469">
    <property type="component" value="Unassembled WGS sequence"/>
</dbReference>